<comment type="caution">
    <text evidence="2">The sequence shown here is derived from an EMBL/GenBank/DDBJ whole genome shotgun (WGS) entry which is preliminary data.</text>
</comment>
<dbReference type="EMBL" id="BSYO01000002">
    <property type="protein sequence ID" value="GMH01281.1"/>
    <property type="molecule type" value="Genomic_DNA"/>
</dbReference>
<organism evidence="2 3">
    <name type="scientific">Nepenthes gracilis</name>
    <name type="common">Slender pitcher plant</name>
    <dbReference type="NCBI Taxonomy" id="150966"/>
    <lineage>
        <taxon>Eukaryota</taxon>
        <taxon>Viridiplantae</taxon>
        <taxon>Streptophyta</taxon>
        <taxon>Embryophyta</taxon>
        <taxon>Tracheophyta</taxon>
        <taxon>Spermatophyta</taxon>
        <taxon>Magnoliopsida</taxon>
        <taxon>eudicotyledons</taxon>
        <taxon>Gunneridae</taxon>
        <taxon>Pentapetalae</taxon>
        <taxon>Caryophyllales</taxon>
        <taxon>Nepenthaceae</taxon>
        <taxon>Nepenthes</taxon>
    </lineage>
</organism>
<name>A0AAD3RYW9_NEPGR</name>
<keyword evidence="3" id="KW-1185">Reference proteome</keyword>
<feature type="region of interest" description="Disordered" evidence="1">
    <location>
        <begin position="82"/>
        <end position="104"/>
    </location>
</feature>
<accession>A0AAD3RYW9</accession>
<reference evidence="2" key="1">
    <citation type="submission" date="2023-05" db="EMBL/GenBank/DDBJ databases">
        <title>Nepenthes gracilis genome sequencing.</title>
        <authorList>
            <person name="Fukushima K."/>
        </authorList>
    </citation>
    <scope>NUCLEOTIDE SEQUENCE</scope>
    <source>
        <strain evidence="2">SING2019-196</strain>
    </source>
</reference>
<protein>
    <submittedName>
        <fullName evidence="2">Uncharacterized protein</fullName>
    </submittedName>
</protein>
<evidence type="ECO:0000313" key="2">
    <source>
        <dbReference type="EMBL" id="GMH01281.1"/>
    </source>
</evidence>
<dbReference type="Proteomes" id="UP001279734">
    <property type="component" value="Unassembled WGS sequence"/>
</dbReference>
<evidence type="ECO:0000313" key="3">
    <source>
        <dbReference type="Proteomes" id="UP001279734"/>
    </source>
</evidence>
<gene>
    <name evidence="2" type="ORF">Nepgr_003120</name>
</gene>
<sequence length="104" mass="11134">MLRWAPAPHLVVVYRSSFSAKQKLKVKSACSILSFNLHRPPWGTVKSLALSRCRSLSLSLNLTDIRPGVANGGTAARSGVCRPAATSSGGYPDAVKNRKTVPMI</sequence>
<evidence type="ECO:0000256" key="1">
    <source>
        <dbReference type="SAM" id="MobiDB-lite"/>
    </source>
</evidence>
<dbReference type="AlphaFoldDB" id="A0AAD3RYW9"/>
<proteinExistence type="predicted"/>